<comment type="subcellular location">
    <subcellularLocation>
        <location evidence="1 8">Cell membrane</location>
        <topology evidence="1 8">Multi-pass membrane protein</topology>
    </subcellularLocation>
</comment>
<keyword evidence="2 8" id="KW-1003">Cell membrane</keyword>
<dbReference type="SUPFAM" id="SSF56317">
    <property type="entry name" value="Carbon-nitrogen hydrolase"/>
    <property type="match status" value="1"/>
</dbReference>
<dbReference type="EC" id="2.3.1.269" evidence="8"/>
<organism evidence="10 11">
    <name type="scientific">Rhodococcus daqingensis</name>
    <dbReference type="NCBI Taxonomy" id="2479363"/>
    <lineage>
        <taxon>Bacteria</taxon>
        <taxon>Bacillati</taxon>
        <taxon>Actinomycetota</taxon>
        <taxon>Actinomycetes</taxon>
        <taxon>Mycobacteriales</taxon>
        <taxon>Nocardiaceae</taxon>
        <taxon>Rhodococcus</taxon>
    </lineage>
</organism>
<gene>
    <name evidence="8 10" type="primary">lnt</name>
    <name evidence="10" type="ORF">ACFQS9_13515</name>
</gene>
<dbReference type="GO" id="GO:0016746">
    <property type="term" value="F:acyltransferase activity"/>
    <property type="evidence" value="ECO:0007669"/>
    <property type="project" value="UniProtKB-KW"/>
</dbReference>
<feature type="transmembrane region" description="Helical" evidence="8">
    <location>
        <begin position="109"/>
        <end position="129"/>
    </location>
</feature>
<dbReference type="InterPro" id="IPR003010">
    <property type="entry name" value="C-N_Hydrolase"/>
</dbReference>
<dbReference type="PANTHER" id="PTHR38686:SF1">
    <property type="entry name" value="APOLIPOPROTEIN N-ACYLTRANSFERASE"/>
    <property type="match status" value="1"/>
</dbReference>
<evidence type="ECO:0000256" key="3">
    <source>
        <dbReference type="ARBA" id="ARBA00022679"/>
    </source>
</evidence>
<feature type="transmembrane region" description="Helical" evidence="8">
    <location>
        <begin position="149"/>
        <end position="177"/>
    </location>
</feature>
<dbReference type="InterPro" id="IPR036526">
    <property type="entry name" value="C-N_Hydrolase_sf"/>
</dbReference>
<evidence type="ECO:0000259" key="9">
    <source>
        <dbReference type="PROSITE" id="PS50263"/>
    </source>
</evidence>
<evidence type="ECO:0000256" key="8">
    <source>
        <dbReference type="HAMAP-Rule" id="MF_01148"/>
    </source>
</evidence>
<dbReference type="HAMAP" id="MF_01148">
    <property type="entry name" value="Lnt"/>
    <property type="match status" value="1"/>
</dbReference>
<dbReference type="CDD" id="cd07571">
    <property type="entry name" value="ALP_N-acyl_transferase"/>
    <property type="match status" value="1"/>
</dbReference>
<keyword evidence="7 8" id="KW-0012">Acyltransferase</keyword>
<sequence length="504" mass="52260">MRSRWPPRGAALIAGALPLVAFPEPGLDPLAWVALVPVLLLLRASDTPGEAALRGWLAGVGFLAATQYWLAPNLVYFFPFAIALLALLWTGWGVLARSLLRGATTPGRAALAVVAIPAGWVLIETVRSWQWLGGPWSLLGATQWRRPSVLVLASLGGVWLIGFAVIAANVGIAILIMGRGAARPVGAAALLVAVAAGPLWSATRPELPGTPVVPVALVQPGIGHEDLLTRQEVLTRGLGRPVRLAVWGESSVGDDLTARPDVLDRLTALSDSIGAELLVNVDARADGGAIAKASTLIGRNGVEAEYRKTRLVPFGEYVPFRDQLGWLTRVTEAAGQNRQAGDRLVVMSVDGLAIGPLISFELTFPDLARVQASNGAALLLYQTSTATFQGSWAPAQLASFGALRAAEAGRPVAVAALTGVSAAFDARGNRLAWMPAADSGALIVDVPTAGEDTVYARVGSWVPVVCGVIVASIVAVAVGRAARAASASSRRAEAIGQSAGDGSK</sequence>
<dbReference type="Pfam" id="PF20154">
    <property type="entry name" value="LNT_N"/>
    <property type="match status" value="1"/>
</dbReference>
<name>A0ABW2RYS6_9NOCA</name>
<keyword evidence="5 8" id="KW-1133">Transmembrane helix</keyword>
<dbReference type="RefSeq" id="WP_378405440.1">
    <property type="nucleotide sequence ID" value="NZ_JBHTCS010000016.1"/>
</dbReference>
<feature type="transmembrane region" description="Helical" evidence="8">
    <location>
        <begin position="184"/>
        <end position="202"/>
    </location>
</feature>
<keyword evidence="3 8" id="KW-0808">Transferase</keyword>
<dbReference type="PANTHER" id="PTHR38686">
    <property type="entry name" value="APOLIPOPROTEIN N-ACYLTRANSFERASE"/>
    <property type="match status" value="1"/>
</dbReference>
<accession>A0ABW2RYS6</accession>
<dbReference type="EMBL" id="JBHTCS010000016">
    <property type="protein sequence ID" value="MFC7448910.1"/>
    <property type="molecule type" value="Genomic_DNA"/>
</dbReference>
<evidence type="ECO:0000256" key="5">
    <source>
        <dbReference type="ARBA" id="ARBA00022989"/>
    </source>
</evidence>
<dbReference type="Gene3D" id="3.60.110.10">
    <property type="entry name" value="Carbon-nitrogen hydrolase"/>
    <property type="match status" value="1"/>
</dbReference>
<comment type="caution">
    <text evidence="10">The sequence shown here is derived from an EMBL/GenBank/DDBJ whole genome shotgun (WGS) entry which is preliminary data.</text>
</comment>
<keyword evidence="6 8" id="KW-0472">Membrane</keyword>
<evidence type="ECO:0000256" key="6">
    <source>
        <dbReference type="ARBA" id="ARBA00023136"/>
    </source>
</evidence>
<feature type="domain" description="CN hydrolase" evidence="9">
    <location>
        <begin position="213"/>
        <end position="448"/>
    </location>
</feature>
<dbReference type="InterPro" id="IPR045378">
    <property type="entry name" value="LNT_N"/>
</dbReference>
<keyword evidence="11" id="KW-1185">Reference proteome</keyword>
<evidence type="ECO:0000313" key="10">
    <source>
        <dbReference type="EMBL" id="MFC7448910.1"/>
    </source>
</evidence>
<feature type="transmembrane region" description="Helical" evidence="8">
    <location>
        <begin position="76"/>
        <end position="97"/>
    </location>
</feature>
<proteinExistence type="inferred from homology"/>
<comment type="catalytic activity">
    <reaction evidence="8">
        <text>N-terminal S-1,2-diacyl-sn-glyceryl-L-cysteinyl-[lipoprotein] + a glycerophospholipid = N-acyl-S-1,2-diacyl-sn-glyceryl-L-cysteinyl-[lipoprotein] + a 2-acyl-sn-glycero-3-phospholipid + H(+)</text>
        <dbReference type="Rhea" id="RHEA:48228"/>
        <dbReference type="Rhea" id="RHEA-COMP:14681"/>
        <dbReference type="Rhea" id="RHEA-COMP:14684"/>
        <dbReference type="ChEBI" id="CHEBI:15378"/>
        <dbReference type="ChEBI" id="CHEBI:136912"/>
        <dbReference type="ChEBI" id="CHEBI:140656"/>
        <dbReference type="ChEBI" id="CHEBI:140657"/>
        <dbReference type="ChEBI" id="CHEBI:140660"/>
        <dbReference type="EC" id="2.3.1.269"/>
    </reaction>
</comment>
<dbReference type="Pfam" id="PF00795">
    <property type="entry name" value="CN_hydrolase"/>
    <property type="match status" value="1"/>
</dbReference>
<evidence type="ECO:0000313" key="11">
    <source>
        <dbReference type="Proteomes" id="UP001596484"/>
    </source>
</evidence>
<dbReference type="PROSITE" id="PS50263">
    <property type="entry name" value="CN_HYDROLASE"/>
    <property type="match status" value="1"/>
</dbReference>
<dbReference type="Proteomes" id="UP001596484">
    <property type="component" value="Unassembled WGS sequence"/>
</dbReference>
<evidence type="ECO:0000256" key="4">
    <source>
        <dbReference type="ARBA" id="ARBA00022692"/>
    </source>
</evidence>
<comment type="similarity">
    <text evidence="8">Belongs to the CN hydrolase family. Apolipoprotein N-acyltransferase subfamily.</text>
</comment>
<comment type="pathway">
    <text evidence="8">Protein modification; lipoprotein biosynthesis (N-acyl transfer).</text>
</comment>
<evidence type="ECO:0000256" key="2">
    <source>
        <dbReference type="ARBA" id="ARBA00022475"/>
    </source>
</evidence>
<comment type="function">
    <text evidence="8">Catalyzes the phospholipid dependent N-acylation of the N-terminal cysteine of apolipoprotein, the last step in lipoprotein maturation.</text>
</comment>
<feature type="transmembrane region" description="Helical" evidence="8">
    <location>
        <begin position="53"/>
        <end position="70"/>
    </location>
</feature>
<dbReference type="NCBIfam" id="TIGR00546">
    <property type="entry name" value="lnt"/>
    <property type="match status" value="1"/>
</dbReference>
<protein>
    <recommendedName>
        <fullName evidence="8">Apolipoprotein N-acyltransferase</fullName>
        <shortName evidence="8">ALP N-acyltransferase</shortName>
        <ecNumber evidence="8">2.3.1.269</ecNumber>
    </recommendedName>
</protein>
<evidence type="ECO:0000256" key="1">
    <source>
        <dbReference type="ARBA" id="ARBA00004651"/>
    </source>
</evidence>
<dbReference type="InterPro" id="IPR004563">
    <property type="entry name" value="Apolipo_AcylTrfase"/>
</dbReference>
<feature type="transmembrane region" description="Helical" evidence="8">
    <location>
        <begin position="461"/>
        <end position="482"/>
    </location>
</feature>
<keyword evidence="4 8" id="KW-0812">Transmembrane</keyword>
<reference evidence="11" key="1">
    <citation type="journal article" date="2019" name="Int. J. Syst. Evol. Microbiol.">
        <title>The Global Catalogue of Microorganisms (GCM) 10K type strain sequencing project: providing services to taxonomists for standard genome sequencing and annotation.</title>
        <authorList>
            <consortium name="The Broad Institute Genomics Platform"/>
            <consortium name="The Broad Institute Genome Sequencing Center for Infectious Disease"/>
            <person name="Wu L."/>
            <person name="Ma J."/>
        </authorList>
    </citation>
    <scope>NUCLEOTIDE SEQUENCE [LARGE SCALE GENOMIC DNA]</scope>
    <source>
        <strain evidence="11">ICMP 19430</strain>
    </source>
</reference>
<evidence type="ECO:0000256" key="7">
    <source>
        <dbReference type="ARBA" id="ARBA00023315"/>
    </source>
</evidence>